<dbReference type="AlphaFoldDB" id="A0A2S5SVM0"/>
<dbReference type="InterPro" id="IPR018639">
    <property type="entry name" value="DUF2062"/>
</dbReference>
<keyword evidence="1" id="KW-1133">Transmembrane helix</keyword>
<dbReference type="PANTHER" id="PTHR40547">
    <property type="entry name" value="SLL0298 PROTEIN"/>
    <property type="match status" value="1"/>
</dbReference>
<dbReference type="Proteomes" id="UP000238605">
    <property type="component" value="Unassembled WGS sequence"/>
</dbReference>
<evidence type="ECO:0000313" key="4">
    <source>
        <dbReference type="Proteomes" id="UP000238605"/>
    </source>
</evidence>
<dbReference type="PANTHER" id="PTHR40547:SF1">
    <property type="entry name" value="SLL0298 PROTEIN"/>
    <property type="match status" value="1"/>
</dbReference>
<evidence type="ECO:0000256" key="1">
    <source>
        <dbReference type="SAM" id="Phobius"/>
    </source>
</evidence>
<proteinExistence type="predicted"/>
<dbReference type="RefSeq" id="WP_104302064.1">
    <property type="nucleotide sequence ID" value="NZ_PSNX01000005.1"/>
</dbReference>
<protein>
    <submittedName>
        <fullName evidence="3">DUF2062 domain-containing protein</fullName>
    </submittedName>
</protein>
<gene>
    <name evidence="3" type="ORF">C1704_07225</name>
</gene>
<dbReference type="EMBL" id="PSNX01000005">
    <property type="protein sequence ID" value="PPE66766.1"/>
    <property type="molecule type" value="Genomic_DNA"/>
</dbReference>
<feature type="domain" description="DUF2062" evidence="2">
    <location>
        <begin position="21"/>
        <end position="170"/>
    </location>
</feature>
<name>A0A2S5SVM0_9BURK</name>
<accession>A0A2S5SVM0</accession>
<keyword evidence="1" id="KW-0812">Transmembrane</keyword>
<organism evidence="3 4">
    <name type="scientific">Caldimonas caldifontis</name>
    <dbReference type="NCBI Taxonomy" id="1452508"/>
    <lineage>
        <taxon>Bacteria</taxon>
        <taxon>Pseudomonadati</taxon>
        <taxon>Pseudomonadota</taxon>
        <taxon>Betaproteobacteria</taxon>
        <taxon>Burkholderiales</taxon>
        <taxon>Sphaerotilaceae</taxon>
        <taxon>Caldimonas</taxon>
    </lineage>
</organism>
<dbReference type="OrthoDB" id="5296274at2"/>
<feature type="transmembrane region" description="Helical" evidence="1">
    <location>
        <begin position="41"/>
        <end position="69"/>
    </location>
</feature>
<keyword evidence="4" id="KW-1185">Reference proteome</keyword>
<feature type="transmembrane region" description="Helical" evidence="1">
    <location>
        <begin position="139"/>
        <end position="168"/>
    </location>
</feature>
<keyword evidence="1" id="KW-0472">Membrane</keyword>
<dbReference type="Pfam" id="PF09835">
    <property type="entry name" value="DUF2062"/>
    <property type="match status" value="1"/>
</dbReference>
<comment type="caution">
    <text evidence="3">The sequence shown here is derived from an EMBL/GenBank/DDBJ whole genome shotgun (WGS) entry which is preliminary data.</text>
</comment>
<evidence type="ECO:0000259" key="2">
    <source>
        <dbReference type="Pfam" id="PF09835"/>
    </source>
</evidence>
<sequence length="185" mass="20388">MRQFIQRWIPTEDTLRAHPSLRWMGPLLRRPWLWHLSRRRVALGAGLGVFFGFLIPVLQILGAAIFAVLLRANLPVAAAATLVSNPLTYAPIFVLAYRTGAAMLGEAVEPGKAEALVEAADADDDRSWIDRAKAIGKPLFLGLAVFAVVGGLLAWAVVHVLWTLAVWLRRRRGAHRRRPPPNAAP</sequence>
<evidence type="ECO:0000313" key="3">
    <source>
        <dbReference type="EMBL" id="PPE66766.1"/>
    </source>
</evidence>
<reference evidence="3 4" key="1">
    <citation type="submission" date="2018-02" db="EMBL/GenBank/DDBJ databases">
        <title>Reclassifiation of [Polyangium] brachysporum DSM 7029 as Guopingzhaonella breviflexa gen. nov., sp. nov., a member of the family Comamonadaceae.</title>
        <authorList>
            <person name="Tang B."/>
        </authorList>
    </citation>
    <scope>NUCLEOTIDE SEQUENCE [LARGE SCALE GENOMIC DNA]</scope>
    <source>
        <strain evidence="3 4">BCRC 80649</strain>
    </source>
</reference>